<name>A0A914YAE7_9BILA</name>
<reference evidence="5" key="1">
    <citation type="submission" date="2022-11" db="UniProtKB">
        <authorList>
            <consortium name="WormBaseParasite"/>
        </authorList>
    </citation>
    <scope>IDENTIFICATION</scope>
</reference>
<evidence type="ECO:0000259" key="3">
    <source>
        <dbReference type="PROSITE" id="PS50158"/>
    </source>
</evidence>
<accession>A0A914YAE7</accession>
<keyword evidence="1" id="KW-0862">Zinc</keyword>
<evidence type="ECO:0000313" key="4">
    <source>
        <dbReference type="Proteomes" id="UP000887577"/>
    </source>
</evidence>
<keyword evidence="1" id="KW-0479">Metal-binding</keyword>
<feature type="domain" description="CCHC-type" evidence="3">
    <location>
        <begin position="126"/>
        <end position="141"/>
    </location>
</feature>
<dbReference type="PROSITE" id="PS50158">
    <property type="entry name" value="ZF_CCHC"/>
    <property type="match status" value="1"/>
</dbReference>
<evidence type="ECO:0000256" key="2">
    <source>
        <dbReference type="SAM" id="MobiDB-lite"/>
    </source>
</evidence>
<dbReference type="AlphaFoldDB" id="A0A914YAE7"/>
<keyword evidence="4" id="KW-1185">Reference proteome</keyword>
<organism evidence="4 5">
    <name type="scientific">Panagrolaimus superbus</name>
    <dbReference type="NCBI Taxonomy" id="310955"/>
    <lineage>
        <taxon>Eukaryota</taxon>
        <taxon>Metazoa</taxon>
        <taxon>Ecdysozoa</taxon>
        <taxon>Nematoda</taxon>
        <taxon>Chromadorea</taxon>
        <taxon>Rhabditida</taxon>
        <taxon>Tylenchina</taxon>
        <taxon>Panagrolaimomorpha</taxon>
        <taxon>Panagrolaimoidea</taxon>
        <taxon>Panagrolaimidae</taxon>
        <taxon>Panagrolaimus</taxon>
    </lineage>
</organism>
<proteinExistence type="predicted"/>
<dbReference type="InterPro" id="IPR001878">
    <property type="entry name" value="Znf_CCHC"/>
</dbReference>
<feature type="region of interest" description="Disordered" evidence="2">
    <location>
        <begin position="1"/>
        <end position="34"/>
    </location>
</feature>
<dbReference type="GO" id="GO:0003676">
    <property type="term" value="F:nucleic acid binding"/>
    <property type="evidence" value="ECO:0007669"/>
    <property type="project" value="InterPro"/>
</dbReference>
<sequence>MEDANNVRKQNAENKLERESPEKSFSVVDSVGDYHDDHDVQQNQAAFCKHQQQRCPALERQAFENVDRIQAVNVAHKRSFVAFIGYKPKQTRDYKVAPKQPYASGATIKSACISRTGTSTKTIKHCFVCGEVVHVAKDCPRRFVEKSKVDNITHEYNAGGISVEHDGVKDKSDANLELDALPFSP</sequence>
<dbReference type="WBParaSite" id="PSU_v2.g17176.t1">
    <property type="protein sequence ID" value="PSU_v2.g17176.t1"/>
    <property type="gene ID" value="PSU_v2.g17176"/>
</dbReference>
<dbReference type="GO" id="GO:0008270">
    <property type="term" value="F:zinc ion binding"/>
    <property type="evidence" value="ECO:0007669"/>
    <property type="project" value="UniProtKB-KW"/>
</dbReference>
<keyword evidence="1" id="KW-0863">Zinc-finger</keyword>
<evidence type="ECO:0000313" key="5">
    <source>
        <dbReference type="WBParaSite" id="PSU_v2.g17176.t1"/>
    </source>
</evidence>
<evidence type="ECO:0000256" key="1">
    <source>
        <dbReference type="PROSITE-ProRule" id="PRU00047"/>
    </source>
</evidence>
<protein>
    <submittedName>
        <fullName evidence="5">CCHC-type domain-containing protein</fullName>
    </submittedName>
</protein>
<dbReference type="Proteomes" id="UP000887577">
    <property type="component" value="Unplaced"/>
</dbReference>
<feature type="compositionally biased region" description="Basic and acidic residues" evidence="2">
    <location>
        <begin position="10"/>
        <end position="22"/>
    </location>
</feature>